<comment type="caution">
    <text evidence="3">The sequence shown here is derived from an EMBL/GenBank/DDBJ whole genome shotgun (WGS) entry which is preliminary data.</text>
</comment>
<feature type="region of interest" description="Disordered" evidence="1">
    <location>
        <begin position="28"/>
        <end position="47"/>
    </location>
</feature>
<dbReference type="InterPro" id="IPR011094">
    <property type="entry name" value="Uncharacterised_LppY/LpqO"/>
</dbReference>
<evidence type="ECO:0000256" key="2">
    <source>
        <dbReference type="SAM" id="SignalP"/>
    </source>
</evidence>
<feature type="compositionally biased region" description="Gly residues" evidence="1">
    <location>
        <begin position="28"/>
        <end position="40"/>
    </location>
</feature>
<evidence type="ECO:0000313" key="3">
    <source>
        <dbReference type="EMBL" id="MFD0919465.1"/>
    </source>
</evidence>
<gene>
    <name evidence="3" type="ORF">ACFQ16_06900</name>
</gene>
<accession>A0ABW3FMX7</accession>
<name>A0ABW3FMX7_9PSEU</name>
<dbReference type="Pfam" id="PF07485">
    <property type="entry name" value="DUF1529"/>
    <property type="match status" value="2"/>
</dbReference>
<protein>
    <submittedName>
        <fullName evidence="3">DUF1259 domain-containing protein</fullName>
    </submittedName>
</protein>
<keyword evidence="4" id="KW-1185">Reference proteome</keyword>
<dbReference type="RefSeq" id="WP_263252721.1">
    <property type="nucleotide sequence ID" value="NZ_BAABLT010000001.1"/>
</dbReference>
<feature type="signal peptide" evidence="2">
    <location>
        <begin position="1"/>
        <end position="28"/>
    </location>
</feature>
<reference evidence="4" key="1">
    <citation type="journal article" date="2019" name="Int. J. Syst. Evol. Microbiol.">
        <title>The Global Catalogue of Microorganisms (GCM) 10K type strain sequencing project: providing services to taxonomists for standard genome sequencing and annotation.</title>
        <authorList>
            <consortium name="The Broad Institute Genomics Platform"/>
            <consortium name="The Broad Institute Genome Sequencing Center for Infectious Disease"/>
            <person name="Wu L."/>
            <person name="Ma J."/>
        </authorList>
    </citation>
    <scope>NUCLEOTIDE SEQUENCE [LARGE SCALE GENOMIC DNA]</scope>
    <source>
        <strain evidence="4">CCUG 56401</strain>
    </source>
</reference>
<evidence type="ECO:0000256" key="1">
    <source>
        <dbReference type="SAM" id="MobiDB-lite"/>
    </source>
</evidence>
<feature type="chain" id="PRO_5046046996" evidence="2">
    <location>
        <begin position="29"/>
        <end position="321"/>
    </location>
</feature>
<organism evidence="3 4">
    <name type="scientific">Saccharopolyspora rosea</name>
    <dbReference type="NCBI Taxonomy" id="524884"/>
    <lineage>
        <taxon>Bacteria</taxon>
        <taxon>Bacillati</taxon>
        <taxon>Actinomycetota</taxon>
        <taxon>Actinomycetes</taxon>
        <taxon>Pseudonocardiales</taxon>
        <taxon>Pseudonocardiaceae</taxon>
        <taxon>Saccharopolyspora</taxon>
    </lineage>
</organism>
<sequence>MQAKDKIGAGVSALLLAALAGCGGGAPAPGGPSGQGGGAGAHQPVATTGADWKGVSDVLGHPGKFSDNNTVYRVALTRSDLRNVVSRGITIAPGLSLGGYVTFTRYDDTTMLMGDLVVTEDELPAVTDALQSHGIEQTALHKHLLAQTPPVWWTHVHGMGDPTRLAQGVRAALDATATPPTAPPAQTPPVGLDTAGIDNALGRKGTDDGGIYKFTIARNDTVTDAGHILPPGTGVNTALNVQPVGGGKAAINGDFVMTAPEVERVIRALRSGGVSIVELHNHSLTDEPRLFYMHFWAVDDAVALARTLRAAVNATDAKPTG</sequence>
<dbReference type="EMBL" id="JBHTIW010000003">
    <property type="protein sequence ID" value="MFD0919465.1"/>
    <property type="molecule type" value="Genomic_DNA"/>
</dbReference>
<proteinExistence type="predicted"/>
<evidence type="ECO:0000313" key="4">
    <source>
        <dbReference type="Proteomes" id="UP001597018"/>
    </source>
</evidence>
<keyword evidence="2" id="KW-0732">Signal</keyword>
<dbReference type="Proteomes" id="UP001597018">
    <property type="component" value="Unassembled WGS sequence"/>
</dbReference>
<dbReference type="PROSITE" id="PS51257">
    <property type="entry name" value="PROKAR_LIPOPROTEIN"/>
    <property type="match status" value="1"/>
</dbReference>